<dbReference type="SUPFAM" id="SSF52025">
    <property type="entry name" value="PA domain"/>
    <property type="match status" value="1"/>
</dbReference>
<dbReference type="Gene3D" id="3.50.30.30">
    <property type="match status" value="1"/>
</dbReference>
<dbReference type="Gene3D" id="3.40.630.10">
    <property type="entry name" value="Zn peptidases"/>
    <property type="match status" value="1"/>
</dbReference>
<accession>A0A8T7LT79</accession>
<dbReference type="InterPro" id="IPR007484">
    <property type="entry name" value="Peptidase_M28"/>
</dbReference>
<dbReference type="GO" id="GO:0006508">
    <property type="term" value="P:proteolysis"/>
    <property type="evidence" value="ECO:0007669"/>
    <property type="project" value="InterPro"/>
</dbReference>
<dbReference type="AlphaFoldDB" id="A0A8T7LT79"/>
<gene>
    <name evidence="4" type="ORF">HXX08_05095</name>
</gene>
<evidence type="ECO:0000313" key="5">
    <source>
        <dbReference type="Proteomes" id="UP000521676"/>
    </source>
</evidence>
<organism evidence="4 5">
    <name type="scientific">Candidatus Chlorohelix allophototropha</name>
    <dbReference type="NCBI Taxonomy" id="3003348"/>
    <lineage>
        <taxon>Bacteria</taxon>
        <taxon>Bacillati</taxon>
        <taxon>Chloroflexota</taxon>
        <taxon>Chloroflexia</taxon>
        <taxon>Candidatus Chloroheliales</taxon>
        <taxon>Candidatus Chloroheliaceae</taxon>
        <taxon>Candidatus Chlorohelix</taxon>
    </lineage>
</organism>
<dbReference type="InterPro" id="IPR045175">
    <property type="entry name" value="M28_fam"/>
</dbReference>
<dbReference type="InterPro" id="IPR046450">
    <property type="entry name" value="PA_dom_sf"/>
</dbReference>
<feature type="domain" description="Peptidase M28" evidence="3">
    <location>
        <begin position="284"/>
        <end position="468"/>
    </location>
</feature>
<name>A0A8T7LT79_9CHLR</name>
<keyword evidence="1" id="KW-0732">Signal</keyword>
<dbReference type="Proteomes" id="UP000521676">
    <property type="component" value="Unassembled WGS sequence"/>
</dbReference>
<evidence type="ECO:0000259" key="2">
    <source>
        <dbReference type="Pfam" id="PF02225"/>
    </source>
</evidence>
<protein>
    <submittedName>
        <fullName evidence="4">DUF4910 domain-containing protein</fullName>
    </submittedName>
</protein>
<dbReference type="Pfam" id="PF02225">
    <property type="entry name" value="PA"/>
    <property type="match status" value="1"/>
</dbReference>
<dbReference type="GO" id="GO:0008235">
    <property type="term" value="F:metalloexopeptidase activity"/>
    <property type="evidence" value="ECO:0007669"/>
    <property type="project" value="InterPro"/>
</dbReference>
<dbReference type="PANTHER" id="PTHR12147">
    <property type="entry name" value="METALLOPEPTIDASE M28 FAMILY MEMBER"/>
    <property type="match status" value="1"/>
</dbReference>
<comment type="caution">
    <text evidence="4">The sequence shown here is derived from an EMBL/GenBank/DDBJ whole genome shotgun (WGS) entry which is preliminary data.</text>
</comment>
<sequence>MLKFYRFGRFCAFLIFINMLLSACGAATTAVSLPVTKLVHTDQVITTAANISVSTQTSFTATSVLQTAALPTTPLLPTPTPMTGPDSFSGTLALQHVKKLAEDIGIRYVGTAGQNQSADYLEGYYRSLDYKVERPVATYLSTKDKGSYLRYNNGAGSLELKGTAVNYSSSGVLEAPLSYIGYGLAEQIPTNSLNGKIALIMRGQITFEEKVSNAKNAGAKGVVIFNNIAGELETATLAQQTDLPVLGIGQENGQKLRELLDTNSNNLQVSLEVNLESTQASFSNVVAIRPSVKATAPIIIIGGHYDSVAAGPGANDNASGTAVVMELGRVLALRYPKYEFRFIGFGAEEVGLVGSTAYVQALTPEERQRVVAMINIDMISVGDTLYIGGSSGLTRLAFNAASEVGVSNVAGMPADIANASDHAPFAAAGMPVLFLNRENDPNYHRATDTLDKVLPKNLEMVGNIVIKVIENLSGN</sequence>
<dbReference type="SUPFAM" id="SSF53187">
    <property type="entry name" value="Zn-dependent exopeptidases"/>
    <property type="match status" value="1"/>
</dbReference>
<feature type="chain" id="PRO_5035714538" evidence="1">
    <location>
        <begin position="27"/>
        <end position="475"/>
    </location>
</feature>
<evidence type="ECO:0000259" key="3">
    <source>
        <dbReference type="Pfam" id="PF04389"/>
    </source>
</evidence>
<dbReference type="Pfam" id="PF04389">
    <property type="entry name" value="Peptidase_M28"/>
    <property type="match status" value="1"/>
</dbReference>
<dbReference type="RefSeq" id="WP_341469009.1">
    <property type="nucleotide sequence ID" value="NZ_CP128399.1"/>
</dbReference>
<feature type="signal peptide" evidence="1">
    <location>
        <begin position="1"/>
        <end position="26"/>
    </location>
</feature>
<evidence type="ECO:0000313" key="4">
    <source>
        <dbReference type="EMBL" id="NWJ45238.1"/>
    </source>
</evidence>
<feature type="domain" description="PA" evidence="2">
    <location>
        <begin position="188"/>
        <end position="256"/>
    </location>
</feature>
<dbReference type="InterPro" id="IPR003137">
    <property type="entry name" value="PA_domain"/>
</dbReference>
<dbReference type="PROSITE" id="PS51257">
    <property type="entry name" value="PROKAR_LIPOPROTEIN"/>
    <property type="match status" value="1"/>
</dbReference>
<reference evidence="4 5" key="1">
    <citation type="submission" date="2020-06" db="EMBL/GenBank/DDBJ databases">
        <title>Anoxygenic phototrophic Chloroflexota member uses a Type I reaction center.</title>
        <authorList>
            <person name="Tsuji J.M."/>
            <person name="Shaw N.A."/>
            <person name="Nagashima S."/>
            <person name="Venkiteswaran J."/>
            <person name="Schiff S.L."/>
            <person name="Hanada S."/>
            <person name="Tank M."/>
            <person name="Neufeld J.D."/>
        </authorList>
    </citation>
    <scope>NUCLEOTIDE SEQUENCE [LARGE SCALE GENOMIC DNA]</scope>
    <source>
        <strain evidence="4">L227-S17</strain>
    </source>
</reference>
<dbReference type="EMBL" id="JACATZ010000001">
    <property type="protein sequence ID" value="NWJ45238.1"/>
    <property type="molecule type" value="Genomic_DNA"/>
</dbReference>
<proteinExistence type="predicted"/>
<evidence type="ECO:0000256" key="1">
    <source>
        <dbReference type="SAM" id="SignalP"/>
    </source>
</evidence>
<dbReference type="PANTHER" id="PTHR12147:SF26">
    <property type="entry name" value="PEPTIDASE M28 DOMAIN-CONTAINING PROTEIN"/>
    <property type="match status" value="1"/>
</dbReference>